<evidence type="ECO:0000313" key="2">
    <source>
        <dbReference type="Proteomes" id="UP000250125"/>
    </source>
</evidence>
<sequence>MRRAYLGLLIVLIVFAAGCISGEGSSPTKTTTTSNSLPFTADDLRNAIEGLKSYEYTMRVDSYNGTELVAQLVTVGAIDFEKKLKSVSTFSNTSGGSYYRSYYYTTNDGYAMYFDRNGTVSWEASCYGPGKGPDFNSTILDGLWEVMNIEGVKVVEKDGYYLVYANTTSGTASEGQITAYRTQIELKLTKDLIPVTVRKTVHYRKDSSEWMDITTIEVRRPNGATVEPPEGLVEYLKEQGIDLEEFLSGC</sequence>
<dbReference type="KEGG" id="tsl:A3L11_05810"/>
<reference evidence="1 2" key="1">
    <citation type="submission" date="2016-04" db="EMBL/GenBank/DDBJ databases">
        <title>Complete genome sequence of Thermococcus siculi type strain RG-20.</title>
        <authorList>
            <person name="Oger P.M."/>
        </authorList>
    </citation>
    <scope>NUCLEOTIDE SEQUENCE [LARGE SCALE GENOMIC DNA]</scope>
    <source>
        <strain evidence="1 2">RG-20</strain>
    </source>
</reference>
<dbReference type="EMBL" id="CP015103">
    <property type="protein sequence ID" value="ASJ08765.1"/>
    <property type="molecule type" value="Genomic_DNA"/>
</dbReference>
<dbReference type="Proteomes" id="UP000250125">
    <property type="component" value="Chromosome"/>
</dbReference>
<keyword evidence="2" id="KW-1185">Reference proteome</keyword>
<proteinExistence type="predicted"/>
<name>A0A2Z2MMB4_9EURY</name>
<organism evidence="1 2">
    <name type="scientific">Thermococcus siculi</name>
    <dbReference type="NCBI Taxonomy" id="72803"/>
    <lineage>
        <taxon>Archaea</taxon>
        <taxon>Methanobacteriati</taxon>
        <taxon>Methanobacteriota</taxon>
        <taxon>Thermococci</taxon>
        <taxon>Thermococcales</taxon>
        <taxon>Thermococcaceae</taxon>
        <taxon>Thermococcus</taxon>
    </lineage>
</organism>
<gene>
    <name evidence="1" type="ORF">A3L11_05810</name>
</gene>
<protein>
    <submittedName>
        <fullName evidence="1">Uncharacterized protein</fullName>
    </submittedName>
</protein>
<dbReference type="AlphaFoldDB" id="A0A2Z2MMB4"/>
<dbReference type="PROSITE" id="PS51257">
    <property type="entry name" value="PROKAR_LIPOPROTEIN"/>
    <property type="match status" value="1"/>
</dbReference>
<dbReference type="RefSeq" id="WP_088856001.1">
    <property type="nucleotide sequence ID" value="NZ_CP015103.1"/>
</dbReference>
<evidence type="ECO:0000313" key="1">
    <source>
        <dbReference type="EMBL" id="ASJ08765.1"/>
    </source>
</evidence>
<dbReference type="OrthoDB" id="98427at2157"/>
<dbReference type="GeneID" id="33317734"/>
<accession>A0A2Z2MMB4</accession>